<dbReference type="KEGG" id="kaf:KAFR_0A01680"/>
<dbReference type="RefSeq" id="XP_003954741.1">
    <property type="nucleotide sequence ID" value="XM_003954692.1"/>
</dbReference>
<dbReference type="FunCoup" id="H2AMK6">
    <property type="interactions" value="534"/>
</dbReference>
<sequence>MGILTNNDKVDEIVNEKYIRDELQKQEKSLSIGDHFSNIWNSRHNFEDPWDYLNVFNIGRMFDHQTLPSIEDGEILGSNVATLSNYKGPTETQFANCLESNGLSVWDTNGWWRCLFPDDSVKKRLKMDNKTLHDANILTREKIENDYEHKLGLFFTDYTNYLLWKTNLNKSVSDRKLEEKANEFNWNHTMTTPEDLIFNHSNDKKQVIGKSQFLKFNSTNEGDEEIKELKTYYQDGTMSLKTQKKMTPSDGSKPRVESYEKIMKSDEKFDTSNNHGFSSWFRK</sequence>
<accession>H2AMK6</accession>
<dbReference type="Proteomes" id="UP000005220">
    <property type="component" value="Chromosome 1"/>
</dbReference>
<dbReference type="HOGENOM" id="CLU_083081_0_0_1"/>
<protein>
    <recommendedName>
        <fullName evidence="3">Mitochondrial peculiar membrane protein 1</fullName>
    </recommendedName>
</protein>
<dbReference type="EMBL" id="HE650821">
    <property type="protein sequence ID" value="CCF55606.1"/>
    <property type="molecule type" value="Genomic_DNA"/>
</dbReference>
<keyword evidence="2" id="KW-1185">Reference proteome</keyword>
<dbReference type="Pfam" id="PF17234">
    <property type="entry name" value="MPM1"/>
    <property type="match status" value="1"/>
</dbReference>
<proteinExistence type="predicted"/>
<organism evidence="1 2">
    <name type="scientific">Kazachstania africana (strain ATCC 22294 / BCRC 22015 / CBS 2517 / CECT 1963 / NBRC 1671 / NRRL Y-8276)</name>
    <name type="common">Yeast</name>
    <name type="synonym">Kluyveromyces africanus</name>
    <dbReference type="NCBI Taxonomy" id="1071382"/>
    <lineage>
        <taxon>Eukaryota</taxon>
        <taxon>Fungi</taxon>
        <taxon>Dikarya</taxon>
        <taxon>Ascomycota</taxon>
        <taxon>Saccharomycotina</taxon>
        <taxon>Saccharomycetes</taxon>
        <taxon>Saccharomycetales</taxon>
        <taxon>Saccharomycetaceae</taxon>
        <taxon>Kazachstania</taxon>
    </lineage>
</organism>
<name>H2AMK6_KAZAF</name>
<evidence type="ECO:0008006" key="3">
    <source>
        <dbReference type="Google" id="ProtNLM"/>
    </source>
</evidence>
<dbReference type="AlphaFoldDB" id="H2AMK6"/>
<dbReference type="eggNOG" id="ENOG502RZT3">
    <property type="taxonomic scope" value="Eukaryota"/>
</dbReference>
<dbReference type="GeneID" id="13882296"/>
<dbReference type="OrthoDB" id="4044171at2759"/>
<evidence type="ECO:0000313" key="1">
    <source>
        <dbReference type="EMBL" id="CCF55606.1"/>
    </source>
</evidence>
<dbReference type="InterPro" id="IPR035187">
    <property type="entry name" value="Mpm1"/>
</dbReference>
<reference evidence="1 2" key="1">
    <citation type="journal article" date="2011" name="Proc. Natl. Acad. Sci. U.S.A.">
        <title>Evolutionary erosion of yeast sex chromosomes by mating-type switching accidents.</title>
        <authorList>
            <person name="Gordon J.L."/>
            <person name="Armisen D."/>
            <person name="Proux-Wera E."/>
            <person name="Oheigeartaigh S.S."/>
            <person name="Byrne K.P."/>
            <person name="Wolfe K.H."/>
        </authorList>
    </citation>
    <scope>NUCLEOTIDE SEQUENCE [LARGE SCALE GENOMIC DNA]</scope>
    <source>
        <strain evidence="2">ATCC 22294 / BCRC 22015 / CBS 2517 / CECT 1963 / NBRC 1671 / NRRL Y-8276</strain>
    </source>
</reference>
<evidence type="ECO:0000313" key="2">
    <source>
        <dbReference type="Proteomes" id="UP000005220"/>
    </source>
</evidence>
<dbReference type="InParanoid" id="H2AMK6"/>
<gene>
    <name evidence="1" type="primary">KAFR0A01680</name>
    <name evidence="1" type="ORF">KAFR_0A01680</name>
</gene>